<organism evidence="1 2">
    <name type="scientific">Segatella copri</name>
    <dbReference type="NCBI Taxonomy" id="165179"/>
    <lineage>
        <taxon>Bacteria</taxon>
        <taxon>Pseudomonadati</taxon>
        <taxon>Bacteroidota</taxon>
        <taxon>Bacteroidia</taxon>
        <taxon>Bacteroidales</taxon>
        <taxon>Prevotellaceae</taxon>
        <taxon>Segatella</taxon>
    </lineage>
</organism>
<comment type="caution">
    <text evidence="1">The sequence shown here is derived from an EMBL/GenBank/DDBJ whole genome shotgun (WGS) entry which is preliminary data.</text>
</comment>
<proteinExistence type="predicted"/>
<gene>
    <name evidence="1" type="ORF">DXB80_08070</name>
</gene>
<reference evidence="1 2" key="1">
    <citation type="submission" date="2018-08" db="EMBL/GenBank/DDBJ databases">
        <title>A genome reference for cultivated species of the human gut microbiota.</title>
        <authorList>
            <person name="Zou Y."/>
            <person name="Xue W."/>
            <person name="Luo G."/>
        </authorList>
    </citation>
    <scope>NUCLEOTIDE SEQUENCE [LARGE SCALE GENOMIC DNA]</scope>
    <source>
        <strain evidence="1 2">OM06-11</strain>
    </source>
</reference>
<evidence type="ECO:0000313" key="1">
    <source>
        <dbReference type="EMBL" id="RGN09279.1"/>
    </source>
</evidence>
<evidence type="ECO:0000313" key="2">
    <source>
        <dbReference type="Proteomes" id="UP000261245"/>
    </source>
</evidence>
<name>A0AA92TGW5_9BACT</name>
<sequence>MIMSGDKIIICPGAVYNEHVEQQNIFGVVNVYPPKDGERGGQTVSSVQLIDCSEDEDLEAEDVAAADISQKETGRGRKSECLFALDENYCVKDEAETRKQADLFCRFLEQNEWAELPTSASKNSPLNIAIFSFLDHWKEYGVIPRKRAVGVNTIFRFLTEDCKIKKDAIKKSFNNAFCNNPPEKNSDMEKLVDAFFEENM</sequence>
<dbReference type="Proteomes" id="UP000261245">
    <property type="component" value="Unassembled WGS sequence"/>
</dbReference>
<protein>
    <submittedName>
        <fullName evidence="1">Uncharacterized protein</fullName>
    </submittedName>
</protein>
<accession>A0AA92TGW5</accession>
<dbReference type="AlphaFoldDB" id="A0AA92TGW5"/>
<dbReference type="EMBL" id="QSUC01000017">
    <property type="protein sequence ID" value="RGN09279.1"/>
    <property type="molecule type" value="Genomic_DNA"/>
</dbReference>